<dbReference type="GO" id="GO:0005737">
    <property type="term" value="C:cytoplasm"/>
    <property type="evidence" value="ECO:0007669"/>
    <property type="project" value="TreeGrafter"/>
</dbReference>
<evidence type="ECO:0000259" key="7">
    <source>
        <dbReference type="Pfam" id="PF00441"/>
    </source>
</evidence>
<evidence type="ECO:0000256" key="3">
    <source>
        <dbReference type="ARBA" id="ARBA00011738"/>
    </source>
</evidence>
<accession>A0A2S4M2C6</accession>
<dbReference type="PANTHER" id="PTHR48083">
    <property type="entry name" value="MEDIUM-CHAIN SPECIFIC ACYL-COA DEHYDROGENASE, MITOCHONDRIAL-RELATED"/>
    <property type="match status" value="1"/>
</dbReference>
<evidence type="ECO:0000256" key="4">
    <source>
        <dbReference type="ARBA" id="ARBA00022630"/>
    </source>
</evidence>
<dbReference type="InterPro" id="IPR009100">
    <property type="entry name" value="AcylCoA_DH/oxidase_NM_dom_sf"/>
</dbReference>
<dbReference type="Pfam" id="PF00441">
    <property type="entry name" value="Acyl-CoA_dh_1"/>
    <property type="match status" value="1"/>
</dbReference>
<keyword evidence="4" id="KW-0285">Flavoprotein</keyword>
<evidence type="ECO:0000256" key="1">
    <source>
        <dbReference type="ARBA" id="ARBA00001974"/>
    </source>
</evidence>
<evidence type="ECO:0000313" key="10">
    <source>
        <dbReference type="EMBL" id="POR48797.1"/>
    </source>
</evidence>
<proteinExistence type="inferred from homology"/>
<organism evidence="10 11">
    <name type="scientific">Paraburkholderia eburnea</name>
    <dbReference type="NCBI Taxonomy" id="1189126"/>
    <lineage>
        <taxon>Bacteria</taxon>
        <taxon>Pseudomonadati</taxon>
        <taxon>Pseudomonadota</taxon>
        <taxon>Betaproteobacteria</taxon>
        <taxon>Burkholderiales</taxon>
        <taxon>Burkholderiaceae</taxon>
        <taxon>Paraburkholderia</taxon>
    </lineage>
</organism>
<sequence>MDFAYSPKVEALRAQLNAFMDKHIVPRIHQWHEEVNAGQYPVSFMEALKDKARSEGLWNLFLPHLNEDEPGTRLSNLEYAPLAEIMGRVPWASEVFNCNAPDTGNMELLHMFATPAQRKQWLEPLLDGKIRSAFAMTEPAVASSDATNITTRIRRDGDDYVIDGRKWFITNAAHPNCQLFIVMGKTDPDAPSHSQQSMILVPRDTPGVKIIRNITVVNHTAPEGHCEIEFKGVRVPKENLLGAEGSGFALAQARLGPGRIHHCMRSIGAAELALELMIERAQARTAFGKRLHEHGSVGEWIAKSRIEIDQARLFVLKAAWMIDTVGAKAARKEISMIKALVPSVHTAVCERAMQVFGAMGLSPDTPLADSWTWGRALRFADGPDEVHLQSIARMEIQARPFEAGSVSPYLTTPD</sequence>
<dbReference type="FunFam" id="2.40.110.10:FF:000002">
    <property type="entry name" value="Acyl-CoA dehydrogenase fadE12"/>
    <property type="match status" value="1"/>
</dbReference>
<dbReference type="SUPFAM" id="SSF47203">
    <property type="entry name" value="Acyl-CoA dehydrogenase C-terminal domain-like"/>
    <property type="match status" value="1"/>
</dbReference>
<feature type="domain" description="Acyl-CoA dehydrogenase/oxidase C-terminal" evidence="7">
    <location>
        <begin position="245"/>
        <end position="393"/>
    </location>
</feature>
<dbReference type="InterPro" id="IPR006091">
    <property type="entry name" value="Acyl-CoA_Oxase/DH_mid-dom"/>
</dbReference>
<dbReference type="Proteomes" id="UP000237381">
    <property type="component" value="Unassembled WGS sequence"/>
</dbReference>
<dbReference type="PANTHER" id="PTHR48083:SF13">
    <property type="entry name" value="ACYL-COA DEHYDROGENASE FAMILY MEMBER 11"/>
    <property type="match status" value="1"/>
</dbReference>
<comment type="caution">
    <text evidence="10">The sequence shown here is derived from an EMBL/GenBank/DDBJ whole genome shotgun (WGS) entry which is preliminary data.</text>
</comment>
<evidence type="ECO:0000313" key="11">
    <source>
        <dbReference type="Proteomes" id="UP000237381"/>
    </source>
</evidence>
<comment type="subunit">
    <text evidence="3">Homodimer.</text>
</comment>
<dbReference type="Gene3D" id="1.20.140.10">
    <property type="entry name" value="Butyryl-CoA Dehydrogenase, subunit A, domain 3"/>
    <property type="match status" value="1"/>
</dbReference>
<feature type="domain" description="Acyl-CoA dehydrogenase/oxidase N-terminal" evidence="9">
    <location>
        <begin position="8"/>
        <end position="129"/>
    </location>
</feature>
<dbReference type="AlphaFoldDB" id="A0A2S4M2C6"/>
<dbReference type="Gene3D" id="1.10.540.10">
    <property type="entry name" value="Acyl-CoA dehydrogenase/oxidase, N-terminal domain"/>
    <property type="match status" value="1"/>
</dbReference>
<comment type="cofactor">
    <cofactor evidence="1">
        <name>FAD</name>
        <dbReference type="ChEBI" id="CHEBI:57692"/>
    </cofactor>
</comment>
<evidence type="ECO:0000259" key="9">
    <source>
        <dbReference type="Pfam" id="PF02771"/>
    </source>
</evidence>
<keyword evidence="11" id="KW-1185">Reference proteome</keyword>
<keyword evidence="5" id="KW-0274">FAD</keyword>
<evidence type="ECO:0000256" key="2">
    <source>
        <dbReference type="ARBA" id="ARBA00009347"/>
    </source>
</evidence>
<dbReference type="InterPro" id="IPR013786">
    <property type="entry name" value="AcylCoA_DH/ox_N"/>
</dbReference>
<feature type="domain" description="Acyl-CoA oxidase/dehydrogenase middle" evidence="8">
    <location>
        <begin position="133"/>
        <end position="233"/>
    </location>
</feature>
<evidence type="ECO:0000256" key="6">
    <source>
        <dbReference type="ARBA" id="ARBA00023002"/>
    </source>
</evidence>
<keyword evidence="6" id="KW-0560">Oxidoreductase</keyword>
<dbReference type="EMBL" id="PQGA01000013">
    <property type="protein sequence ID" value="POR48797.1"/>
    <property type="molecule type" value="Genomic_DNA"/>
</dbReference>
<dbReference type="SUPFAM" id="SSF56645">
    <property type="entry name" value="Acyl-CoA dehydrogenase NM domain-like"/>
    <property type="match status" value="1"/>
</dbReference>
<dbReference type="InterPro" id="IPR037069">
    <property type="entry name" value="AcylCoA_DH/ox_N_sf"/>
</dbReference>
<evidence type="ECO:0000259" key="8">
    <source>
        <dbReference type="Pfam" id="PF02770"/>
    </source>
</evidence>
<protein>
    <submittedName>
        <fullName evidence="10">Acyl-CoA dehydrogenase</fullName>
    </submittedName>
</protein>
<dbReference type="InterPro" id="IPR009075">
    <property type="entry name" value="AcylCo_DH/oxidase_C"/>
</dbReference>
<gene>
    <name evidence="10" type="ORF">B0G62_11382</name>
</gene>
<dbReference type="Pfam" id="PF02771">
    <property type="entry name" value="Acyl-CoA_dh_N"/>
    <property type="match status" value="1"/>
</dbReference>
<reference evidence="10 11" key="1">
    <citation type="submission" date="2018-01" db="EMBL/GenBank/DDBJ databases">
        <title>Genomic Encyclopedia of Type Strains, Phase III (KMG-III): the genomes of soil and plant-associated and newly described type strains.</title>
        <authorList>
            <person name="Whitman W."/>
        </authorList>
    </citation>
    <scope>NUCLEOTIDE SEQUENCE [LARGE SCALE GENOMIC DNA]</scope>
    <source>
        <strain evidence="10 11">JCM 18070</strain>
    </source>
</reference>
<name>A0A2S4M2C6_9BURK</name>
<dbReference type="InterPro" id="IPR050741">
    <property type="entry name" value="Acyl-CoA_dehydrogenase"/>
</dbReference>
<dbReference type="Gene3D" id="2.40.110.10">
    <property type="entry name" value="Butyryl-CoA Dehydrogenase, subunit A, domain 2"/>
    <property type="match status" value="1"/>
</dbReference>
<dbReference type="GO" id="GO:0003995">
    <property type="term" value="F:acyl-CoA dehydrogenase activity"/>
    <property type="evidence" value="ECO:0007669"/>
    <property type="project" value="TreeGrafter"/>
</dbReference>
<dbReference type="InterPro" id="IPR046373">
    <property type="entry name" value="Acyl-CoA_Oxase/DH_mid-dom_sf"/>
</dbReference>
<evidence type="ECO:0000256" key="5">
    <source>
        <dbReference type="ARBA" id="ARBA00022827"/>
    </source>
</evidence>
<dbReference type="GO" id="GO:0050660">
    <property type="term" value="F:flavin adenine dinucleotide binding"/>
    <property type="evidence" value="ECO:0007669"/>
    <property type="project" value="InterPro"/>
</dbReference>
<dbReference type="Pfam" id="PF02770">
    <property type="entry name" value="Acyl-CoA_dh_M"/>
    <property type="match status" value="1"/>
</dbReference>
<dbReference type="InterPro" id="IPR036250">
    <property type="entry name" value="AcylCo_DH-like_C"/>
</dbReference>
<dbReference type="RefSeq" id="WP_103706189.1">
    <property type="nucleotide sequence ID" value="NZ_PQGA01000013.1"/>
</dbReference>
<dbReference type="GO" id="GO:0033539">
    <property type="term" value="P:fatty acid beta-oxidation using acyl-CoA dehydrogenase"/>
    <property type="evidence" value="ECO:0007669"/>
    <property type="project" value="TreeGrafter"/>
</dbReference>
<dbReference type="OrthoDB" id="9769473at2"/>
<comment type="similarity">
    <text evidence="2">Belongs to the acyl-CoA dehydrogenase family.</text>
</comment>